<evidence type="ECO:0000313" key="6">
    <source>
        <dbReference type="Proteomes" id="UP001595817"/>
    </source>
</evidence>
<dbReference type="Gene3D" id="3.30.450.40">
    <property type="match status" value="1"/>
</dbReference>
<dbReference type="SMART" id="SM00267">
    <property type="entry name" value="GGDEF"/>
    <property type="match status" value="1"/>
</dbReference>
<organism evidence="5 6">
    <name type="scientific">Chungangia koreensis</name>
    <dbReference type="NCBI Taxonomy" id="752657"/>
    <lineage>
        <taxon>Bacteria</taxon>
        <taxon>Bacillati</taxon>
        <taxon>Bacillota</taxon>
        <taxon>Bacilli</taxon>
        <taxon>Lactobacillales</taxon>
        <taxon>Chungangia</taxon>
    </lineage>
</organism>
<dbReference type="PROSITE" id="PS50113">
    <property type="entry name" value="PAC"/>
    <property type="match status" value="1"/>
</dbReference>
<gene>
    <name evidence="5" type="ORF">ACFOZY_09625</name>
</gene>
<dbReference type="InterPro" id="IPR050706">
    <property type="entry name" value="Cyclic-di-GMP_PDE-like"/>
</dbReference>
<evidence type="ECO:0000259" key="4">
    <source>
        <dbReference type="PROSITE" id="PS50887"/>
    </source>
</evidence>
<dbReference type="SUPFAM" id="SSF55785">
    <property type="entry name" value="PYP-like sensor domain (PAS domain)"/>
    <property type="match status" value="1"/>
</dbReference>
<dbReference type="Proteomes" id="UP001595817">
    <property type="component" value="Unassembled WGS sequence"/>
</dbReference>
<dbReference type="InterPro" id="IPR000160">
    <property type="entry name" value="GGDEF_dom"/>
</dbReference>
<proteinExistence type="predicted"/>
<accession>A0ABV8X417</accession>
<dbReference type="Gene3D" id="3.30.70.270">
    <property type="match status" value="1"/>
</dbReference>
<dbReference type="EMBL" id="JBHSEC010000019">
    <property type="protein sequence ID" value="MFC4410671.1"/>
    <property type="molecule type" value="Genomic_DNA"/>
</dbReference>
<dbReference type="SUPFAM" id="SSF141868">
    <property type="entry name" value="EAL domain-like"/>
    <property type="match status" value="1"/>
</dbReference>
<dbReference type="CDD" id="cd01948">
    <property type="entry name" value="EAL"/>
    <property type="match status" value="1"/>
</dbReference>
<dbReference type="InterPro" id="IPR000014">
    <property type="entry name" value="PAS"/>
</dbReference>
<dbReference type="PROSITE" id="PS50887">
    <property type="entry name" value="GGDEF"/>
    <property type="match status" value="1"/>
</dbReference>
<dbReference type="SMART" id="SM00052">
    <property type="entry name" value="EAL"/>
    <property type="match status" value="1"/>
</dbReference>
<dbReference type="PROSITE" id="PS50883">
    <property type="entry name" value="EAL"/>
    <property type="match status" value="1"/>
</dbReference>
<keyword evidence="6" id="KW-1185">Reference proteome</keyword>
<dbReference type="InterPro" id="IPR029787">
    <property type="entry name" value="Nucleotide_cyclase"/>
</dbReference>
<dbReference type="InterPro" id="IPR043128">
    <property type="entry name" value="Rev_trsase/Diguanyl_cyclase"/>
</dbReference>
<sequence>MEDSNHKIEQERDDLYPWFCRFGEQFDIGFIIIDPIQHTFPISYANEAFLEMTGFTMDDLIDKPFNSYAGPLTDVEYHEELKRHLIEETSYHTELMKYKKDGSPFWTEMVVEPLKNAEGKLLFFVAFVFDRTDRKRNESLLKMQDMIHTKIDKGHALSVILQEICNTIETFFNQEIHSSILLLDEDQKLRFAAAKSLSQEFVQQVDGIEIGLNNGICGTAAFLKKPVISEEIEKEDLWDFKRDLIRKSGFQSGWSVPIFNGDQQLLGTFAFYSSNKLKPTDDDIFFINQAAVLVSLALKYSKSQEEILRLAYTDTDTGLFNRHYFINELHDLLSDRKHGFVAIIEAYEYRQISDIYGREAGDELISQMANRVKKTFHGFDDVVARFSSSSIVLAGLSPKKEEDLRIPNLLKIASEPYLVNNEKVYTSVKIGVAFFSKKTDEDAEELIRFADMALSISKRSPGNAIEIFRNEHDKEAKREMKIFNQISSALQNDEFEPYLQPKVQLDTGKIIAFEALARWNSSELGFVPPDVFIPMAENLGKICELDQQLLGKVLRWHQDRKAKGLPLYQVAVNISTAHFFEKRFVHDVLALVSKSGIDPKYIRLELTESIGLVDFEEAKKKFNALLKAGIHSSIDDFGVGFSSLSYLHQLPVSELKIDRSFLLNINDPGNAATVQTIIQLSGNLDMTAIAEGIEEEEQIAILRAMGCNYGQGYYFHKPMDIASANKLLEQIN</sequence>
<dbReference type="RefSeq" id="WP_378154775.1">
    <property type="nucleotide sequence ID" value="NZ_JBHSEC010000019.1"/>
</dbReference>
<dbReference type="InterPro" id="IPR035965">
    <property type="entry name" value="PAS-like_dom_sf"/>
</dbReference>
<evidence type="ECO:0000259" key="1">
    <source>
        <dbReference type="PROSITE" id="PS50112"/>
    </source>
</evidence>
<dbReference type="NCBIfam" id="TIGR00254">
    <property type="entry name" value="GGDEF"/>
    <property type="match status" value="1"/>
</dbReference>
<dbReference type="InterPro" id="IPR000700">
    <property type="entry name" value="PAS-assoc_C"/>
</dbReference>
<dbReference type="Gene3D" id="3.30.450.20">
    <property type="entry name" value="PAS domain"/>
    <property type="match status" value="1"/>
</dbReference>
<dbReference type="InterPro" id="IPR029016">
    <property type="entry name" value="GAF-like_dom_sf"/>
</dbReference>
<protein>
    <submittedName>
        <fullName evidence="5">EAL domain-containing protein</fullName>
    </submittedName>
</protein>
<dbReference type="InterPro" id="IPR001610">
    <property type="entry name" value="PAC"/>
</dbReference>
<feature type="domain" description="GGDEF" evidence="4">
    <location>
        <begin position="337"/>
        <end position="470"/>
    </location>
</feature>
<dbReference type="InterPro" id="IPR035919">
    <property type="entry name" value="EAL_sf"/>
</dbReference>
<dbReference type="Gene3D" id="3.20.20.450">
    <property type="entry name" value="EAL domain"/>
    <property type="match status" value="1"/>
</dbReference>
<evidence type="ECO:0000259" key="2">
    <source>
        <dbReference type="PROSITE" id="PS50113"/>
    </source>
</evidence>
<dbReference type="Pfam" id="PF00563">
    <property type="entry name" value="EAL"/>
    <property type="match status" value="1"/>
</dbReference>
<dbReference type="PROSITE" id="PS50112">
    <property type="entry name" value="PAS"/>
    <property type="match status" value="1"/>
</dbReference>
<feature type="domain" description="PAC" evidence="2">
    <location>
        <begin position="91"/>
        <end position="143"/>
    </location>
</feature>
<name>A0ABV8X417_9LACT</name>
<dbReference type="Pfam" id="PF13426">
    <property type="entry name" value="PAS_9"/>
    <property type="match status" value="1"/>
</dbReference>
<dbReference type="SMART" id="SM00065">
    <property type="entry name" value="GAF"/>
    <property type="match status" value="1"/>
</dbReference>
<dbReference type="CDD" id="cd01949">
    <property type="entry name" value="GGDEF"/>
    <property type="match status" value="1"/>
</dbReference>
<dbReference type="PANTHER" id="PTHR33121:SF70">
    <property type="entry name" value="SIGNALING PROTEIN YKOW"/>
    <property type="match status" value="1"/>
</dbReference>
<dbReference type="PANTHER" id="PTHR33121">
    <property type="entry name" value="CYCLIC DI-GMP PHOSPHODIESTERASE PDEF"/>
    <property type="match status" value="1"/>
</dbReference>
<feature type="domain" description="PAS" evidence="1">
    <location>
        <begin position="42"/>
        <end position="88"/>
    </location>
</feature>
<evidence type="ECO:0000313" key="5">
    <source>
        <dbReference type="EMBL" id="MFC4410671.1"/>
    </source>
</evidence>
<dbReference type="InterPro" id="IPR003018">
    <property type="entry name" value="GAF"/>
</dbReference>
<dbReference type="NCBIfam" id="TIGR00229">
    <property type="entry name" value="sensory_box"/>
    <property type="match status" value="1"/>
</dbReference>
<dbReference type="SUPFAM" id="SSF55781">
    <property type="entry name" value="GAF domain-like"/>
    <property type="match status" value="1"/>
</dbReference>
<feature type="domain" description="EAL" evidence="3">
    <location>
        <begin position="479"/>
        <end position="732"/>
    </location>
</feature>
<evidence type="ECO:0000259" key="3">
    <source>
        <dbReference type="PROSITE" id="PS50883"/>
    </source>
</evidence>
<dbReference type="Pfam" id="PF00990">
    <property type="entry name" value="GGDEF"/>
    <property type="match status" value="1"/>
</dbReference>
<dbReference type="CDD" id="cd00130">
    <property type="entry name" value="PAS"/>
    <property type="match status" value="1"/>
</dbReference>
<reference evidence="6" key="1">
    <citation type="journal article" date="2019" name="Int. J. Syst. Evol. Microbiol.">
        <title>The Global Catalogue of Microorganisms (GCM) 10K type strain sequencing project: providing services to taxonomists for standard genome sequencing and annotation.</title>
        <authorList>
            <consortium name="The Broad Institute Genomics Platform"/>
            <consortium name="The Broad Institute Genome Sequencing Center for Infectious Disease"/>
            <person name="Wu L."/>
            <person name="Ma J."/>
        </authorList>
    </citation>
    <scope>NUCLEOTIDE SEQUENCE [LARGE SCALE GENOMIC DNA]</scope>
    <source>
        <strain evidence="6">CCUG 59778</strain>
    </source>
</reference>
<comment type="caution">
    <text evidence="5">The sequence shown here is derived from an EMBL/GenBank/DDBJ whole genome shotgun (WGS) entry which is preliminary data.</text>
</comment>
<dbReference type="Pfam" id="PF13185">
    <property type="entry name" value="GAF_2"/>
    <property type="match status" value="1"/>
</dbReference>
<dbReference type="SUPFAM" id="SSF55073">
    <property type="entry name" value="Nucleotide cyclase"/>
    <property type="match status" value="1"/>
</dbReference>
<dbReference type="SMART" id="SM00086">
    <property type="entry name" value="PAC"/>
    <property type="match status" value="1"/>
</dbReference>
<dbReference type="InterPro" id="IPR001633">
    <property type="entry name" value="EAL_dom"/>
</dbReference>